<keyword evidence="1" id="KW-1133">Transmembrane helix</keyword>
<accession>A0A3M2WGI8</accession>
<feature type="domain" description="DUF3644" evidence="2">
    <location>
        <begin position="23"/>
        <end position="204"/>
    </location>
</feature>
<evidence type="ECO:0000313" key="4">
    <source>
        <dbReference type="Proteomes" id="UP000276886"/>
    </source>
</evidence>
<proteinExistence type="predicted"/>
<dbReference type="InterPro" id="IPR022104">
    <property type="entry name" value="DUF3644"/>
</dbReference>
<protein>
    <recommendedName>
        <fullName evidence="2">DUF3644 domain-containing protein</fullName>
    </recommendedName>
</protein>
<dbReference type="Pfam" id="PF12358">
    <property type="entry name" value="DUF3644"/>
    <property type="match status" value="1"/>
</dbReference>
<keyword evidence="1" id="KW-0812">Transmembrane</keyword>
<gene>
    <name evidence="3" type="ORF">ALQ44_02054</name>
</gene>
<feature type="transmembrane region" description="Helical" evidence="1">
    <location>
        <begin position="50"/>
        <end position="67"/>
    </location>
</feature>
<evidence type="ECO:0000259" key="2">
    <source>
        <dbReference type="Pfam" id="PF12358"/>
    </source>
</evidence>
<reference evidence="3 4" key="1">
    <citation type="submission" date="2018-08" db="EMBL/GenBank/DDBJ databases">
        <title>Recombination of ecologically and evolutionarily significant loci maintains genetic cohesion in the Pseudomonas syringae species complex.</title>
        <authorList>
            <person name="Dillon M."/>
            <person name="Thakur S."/>
            <person name="Almeida R.N.D."/>
            <person name="Weir B.S."/>
            <person name="Guttman D.S."/>
        </authorList>
    </citation>
    <scope>NUCLEOTIDE SEQUENCE [LARGE SCALE GENOMIC DNA]</scope>
    <source>
        <strain evidence="3 4">ICMP 2788</strain>
    </source>
</reference>
<evidence type="ECO:0000256" key="1">
    <source>
        <dbReference type="SAM" id="Phobius"/>
    </source>
</evidence>
<keyword evidence="1" id="KW-0472">Membrane</keyword>
<comment type="caution">
    <text evidence="3">The sequence shown here is derived from an EMBL/GenBank/DDBJ whole genome shotgun (WGS) entry which is preliminary data.</text>
</comment>
<name>A0A3M2WGI8_PSESJ</name>
<dbReference type="AlphaFoldDB" id="A0A3M2WGI8"/>
<evidence type="ECO:0000313" key="3">
    <source>
        <dbReference type="EMBL" id="RMO23667.1"/>
    </source>
</evidence>
<sequence>MKLRMMRMAPQKRVRSVGSVAGELIKKSREAALASVQIFNNPALTFKSEIFIVLMMISWTYLLHAFYRKKGVEYRYFKLEGARKRLQKTSKGAVKHWELEKCLNHAESPVDVSAANNLRFLIGLRHEIEHQMTTRIDQLLSARFQACCLNYNELIKSLFGDGFGIDKHLSFSLQFSSLNKDQVDKLSQADGLPGNIRAYITAFDLTLTDEEFNDPKFSYRVFFVPKTANHKGQADQVIEFIKPGSEMAQGMNTKYIQIKEIERPKFLPSKIVEKVKDAGYPRFNMMHHTQMWQSHDAKKQGKGFGVTVMNTWYWYESWLENVLAECEIRKQEFT</sequence>
<dbReference type="Proteomes" id="UP000276886">
    <property type="component" value="Unassembled WGS sequence"/>
</dbReference>
<organism evidence="3 4">
    <name type="scientific">Pseudomonas syringae pv. pisi</name>
    <dbReference type="NCBI Taxonomy" id="59510"/>
    <lineage>
        <taxon>Bacteria</taxon>
        <taxon>Pseudomonadati</taxon>
        <taxon>Pseudomonadota</taxon>
        <taxon>Gammaproteobacteria</taxon>
        <taxon>Pseudomonadales</taxon>
        <taxon>Pseudomonadaceae</taxon>
        <taxon>Pseudomonas</taxon>
        <taxon>Pseudomonas syringae</taxon>
    </lineage>
</organism>
<dbReference type="EMBL" id="RBPQ01000218">
    <property type="protein sequence ID" value="RMO23667.1"/>
    <property type="molecule type" value="Genomic_DNA"/>
</dbReference>